<dbReference type="GO" id="GO:0005666">
    <property type="term" value="C:RNA polymerase III complex"/>
    <property type="evidence" value="ECO:0000318"/>
    <property type="project" value="GO_Central"/>
</dbReference>
<dbReference type="GeneID" id="8584962"/>
<dbReference type="WormBase" id="CBG15253">
    <property type="protein sequence ID" value="CBP03645"/>
    <property type="gene ID" value="WBGene00035567"/>
</dbReference>
<feature type="region of interest" description="Disordered" evidence="1">
    <location>
        <begin position="170"/>
        <end position="224"/>
    </location>
</feature>
<feature type="compositionally biased region" description="Acidic residues" evidence="1">
    <location>
        <begin position="181"/>
        <end position="191"/>
    </location>
</feature>
<dbReference type="Pfam" id="PF04801">
    <property type="entry name" value="RPC5"/>
    <property type="match status" value="1"/>
</dbReference>
<proteinExistence type="predicted"/>
<dbReference type="HOGENOM" id="CLU_044519_0_0_1"/>
<accession>A8XLK1</accession>
<feature type="compositionally biased region" description="Acidic residues" evidence="1">
    <location>
        <begin position="1"/>
        <end position="11"/>
    </location>
</feature>
<evidence type="ECO:0000313" key="3">
    <source>
        <dbReference type="Proteomes" id="UP000008549"/>
    </source>
</evidence>
<dbReference type="AlphaFoldDB" id="A8XLK1"/>
<feature type="region of interest" description="Disordered" evidence="1">
    <location>
        <begin position="246"/>
        <end position="273"/>
    </location>
</feature>
<feature type="region of interest" description="Disordered" evidence="1">
    <location>
        <begin position="1"/>
        <end position="30"/>
    </location>
</feature>
<dbReference type="PANTHER" id="PTHR12069:SF0">
    <property type="entry name" value="DNA-DIRECTED RNA POLYMERASE III SUBUNIT RPC5"/>
    <property type="match status" value="1"/>
</dbReference>
<dbReference type="InterPro" id="IPR006886">
    <property type="entry name" value="RNA_pol_III_Rpc5"/>
</dbReference>
<reference evidence="2 3" key="1">
    <citation type="journal article" date="2003" name="PLoS Biol.">
        <title>The genome sequence of Caenorhabditis briggsae: a platform for comparative genomics.</title>
        <authorList>
            <person name="Stein L.D."/>
            <person name="Bao Z."/>
            <person name="Blasiar D."/>
            <person name="Blumenthal T."/>
            <person name="Brent M.R."/>
            <person name="Chen N."/>
            <person name="Chinwalla A."/>
            <person name="Clarke L."/>
            <person name="Clee C."/>
            <person name="Coghlan A."/>
            <person name="Coulson A."/>
            <person name="D'Eustachio P."/>
            <person name="Fitch D.H."/>
            <person name="Fulton L.A."/>
            <person name="Fulton R.E."/>
            <person name="Griffiths-Jones S."/>
            <person name="Harris T.W."/>
            <person name="Hillier L.W."/>
            <person name="Kamath R."/>
            <person name="Kuwabara P.E."/>
            <person name="Mardis E.R."/>
            <person name="Marra M.A."/>
            <person name="Miner T.L."/>
            <person name="Minx P."/>
            <person name="Mullikin J.C."/>
            <person name="Plumb R.W."/>
            <person name="Rogers J."/>
            <person name="Schein J.E."/>
            <person name="Sohrmann M."/>
            <person name="Spieth J."/>
            <person name="Stajich J.E."/>
            <person name="Wei C."/>
            <person name="Willey D."/>
            <person name="Wilson R.K."/>
            <person name="Durbin R."/>
            <person name="Waterston R.H."/>
        </authorList>
    </citation>
    <scope>NUCLEOTIDE SEQUENCE [LARGE SCALE GENOMIC DNA]</scope>
    <source>
        <strain evidence="2 3">AF16</strain>
    </source>
</reference>
<sequence>MEVDGASDDEEFPIRRTVKKPEFLSDEEEEEDQVVWERNVAVCTSVPNTEMFCVSYPSSKRDAWDAKKFPVARYKKNVRLLEMRFLADTSVGSYDKKKAELMYSGGADSGKGGHKSGVEAIRANDEVYEGRAFIHDHPIVNAVGFMKNGEFFLHPLTGSFEMHRSIHALNKKKKSGKGGSDEDSSEEEDEPDPKKAGTSSAIRVKFSRPETERQKKRREASALHREKKIASDLWIPMKVHLKDDESVGRKKEMISSNSVKTEGGGAETLPPPDMSIKELVNRAIICGLKEELVIEAGKEHMLSKQRIDELSSPEMKLKAHMVKSHVMKTSEMRKLIDSSLMSTDALIQNLKACSRLVNGVWVLDSNLMFQNLPPAHSNVAGKTDLYRAELWRNARDLALCLIDGGHRVTRLSLMTCFKLSDKDADEILSTFGVKCEAARSWKLRMERDPEFLNDPSMQKHIISEKEKWIQTFNDLEKSFHVAPKTPTSKK</sequence>
<protein>
    <submittedName>
        <fullName evidence="2">Protein CBG15253</fullName>
    </submittedName>
</protein>
<dbReference type="EMBL" id="HE601055">
    <property type="protein sequence ID" value="CAP33505.1"/>
    <property type="molecule type" value="Genomic_DNA"/>
</dbReference>
<feature type="compositionally biased region" description="Basic and acidic residues" evidence="1">
    <location>
        <begin position="207"/>
        <end position="224"/>
    </location>
</feature>
<dbReference type="RefSeq" id="XP_002642969.1">
    <property type="nucleotide sequence ID" value="XM_002642923.1"/>
</dbReference>
<dbReference type="eggNOG" id="KOG2354">
    <property type="taxonomic scope" value="Eukaryota"/>
</dbReference>
<name>A8XLK1_CAEBR</name>
<dbReference type="STRING" id="6238.A8XLK1"/>
<evidence type="ECO:0000313" key="2">
    <source>
        <dbReference type="EMBL" id="CAP33505.1"/>
    </source>
</evidence>
<dbReference type="CTD" id="8584962"/>
<dbReference type="FunCoup" id="A8XLK1">
    <property type="interactions" value="2430"/>
</dbReference>
<dbReference type="OMA" id="MVQFPLR"/>
<dbReference type="InParanoid" id="A8XLK1"/>
<keyword evidence="3" id="KW-1185">Reference proteome</keyword>
<organism evidence="2 3">
    <name type="scientific">Caenorhabditis briggsae</name>
    <dbReference type="NCBI Taxonomy" id="6238"/>
    <lineage>
        <taxon>Eukaryota</taxon>
        <taxon>Metazoa</taxon>
        <taxon>Ecdysozoa</taxon>
        <taxon>Nematoda</taxon>
        <taxon>Chromadorea</taxon>
        <taxon>Rhabditida</taxon>
        <taxon>Rhabditina</taxon>
        <taxon>Rhabditomorpha</taxon>
        <taxon>Rhabditoidea</taxon>
        <taxon>Rhabditidae</taxon>
        <taxon>Peloderinae</taxon>
        <taxon>Caenorhabditis</taxon>
    </lineage>
</organism>
<gene>
    <name evidence="2 4" type="ORF">CBG15253</name>
    <name evidence="2" type="ORF">CBG_15253</name>
</gene>
<evidence type="ECO:0000313" key="4">
    <source>
        <dbReference type="WormBase" id="CBG15253"/>
    </source>
</evidence>
<dbReference type="Proteomes" id="UP000008549">
    <property type="component" value="Unassembled WGS sequence"/>
</dbReference>
<dbReference type="PANTHER" id="PTHR12069">
    <property type="entry name" value="DNA-DIRECTED RNA POLYMERASES III 80 KDA POLYPEPTIDE RNA POLYMERASE III SUBUNIT 5"/>
    <property type="match status" value="1"/>
</dbReference>
<dbReference type="KEGG" id="cbr:CBG_15253"/>
<reference evidence="2 3" key="2">
    <citation type="journal article" date="2011" name="PLoS Genet.">
        <title>Caenorhabditis briggsae recombinant inbred line genotypes reveal inter-strain incompatibility and the evolution of recombination.</title>
        <authorList>
            <person name="Ross J.A."/>
            <person name="Koboldt D.C."/>
            <person name="Staisch J.E."/>
            <person name="Chamberlin H.M."/>
            <person name="Gupta B.P."/>
            <person name="Miller R.D."/>
            <person name="Baird S.E."/>
            <person name="Haag E.S."/>
        </authorList>
    </citation>
    <scope>NUCLEOTIDE SEQUENCE [LARGE SCALE GENOMIC DNA]</scope>
    <source>
        <strain evidence="2 3">AF16</strain>
    </source>
</reference>
<dbReference type="GO" id="GO:0006351">
    <property type="term" value="P:DNA-templated transcription"/>
    <property type="evidence" value="ECO:0007669"/>
    <property type="project" value="InterPro"/>
</dbReference>
<evidence type="ECO:0000256" key="1">
    <source>
        <dbReference type="SAM" id="MobiDB-lite"/>
    </source>
</evidence>